<protein>
    <submittedName>
        <fullName evidence="2">Membrane protein</fullName>
    </submittedName>
</protein>
<comment type="caution">
    <text evidence="2">The sequence shown here is derived from an EMBL/GenBank/DDBJ whole genome shotgun (WGS) entry which is preliminary data.</text>
</comment>
<evidence type="ECO:0000256" key="1">
    <source>
        <dbReference type="SAM" id="Phobius"/>
    </source>
</evidence>
<evidence type="ECO:0000313" key="3">
    <source>
        <dbReference type="Proteomes" id="UP001268819"/>
    </source>
</evidence>
<keyword evidence="1" id="KW-1133">Transmembrane helix</keyword>
<reference evidence="2 3" key="1">
    <citation type="submission" date="2023-07" db="EMBL/GenBank/DDBJ databases">
        <title>Sequencing the genomes of 1000 actinobacteria strains.</title>
        <authorList>
            <person name="Klenk H.-P."/>
        </authorList>
    </citation>
    <scope>NUCLEOTIDE SEQUENCE [LARGE SCALE GENOMIC DNA]</scope>
    <source>
        <strain evidence="2 3">DSM 43749</strain>
    </source>
</reference>
<sequence length="72" mass="7917">MRWYHGYGPMTGGVLLWVVLVSLVAGAALVVALVALRGRRSGSATHVLDERLARGDIDAEEYERVRRALRPS</sequence>
<evidence type="ECO:0000313" key="2">
    <source>
        <dbReference type="EMBL" id="MDR6594361.1"/>
    </source>
</evidence>
<keyword evidence="1" id="KW-0812">Transmembrane</keyword>
<proteinExistence type="predicted"/>
<dbReference type="Proteomes" id="UP001268819">
    <property type="component" value="Unassembled WGS sequence"/>
</dbReference>
<dbReference type="EMBL" id="JAVDSG010000001">
    <property type="protein sequence ID" value="MDR6594361.1"/>
    <property type="molecule type" value="Genomic_DNA"/>
</dbReference>
<dbReference type="RefSeq" id="WP_310307367.1">
    <property type="nucleotide sequence ID" value="NZ_BAAAXB010000001.1"/>
</dbReference>
<name>A0ABU1PUP5_9PSEU</name>
<keyword evidence="3" id="KW-1185">Reference proteome</keyword>
<accession>A0ABU1PUP5</accession>
<keyword evidence="1" id="KW-0472">Membrane</keyword>
<feature type="transmembrane region" description="Helical" evidence="1">
    <location>
        <begin position="14"/>
        <end position="36"/>
    </location>
</feature>
<organism evidence="2 3">
    <name type="scientific">Saccharothrix longispora</name>
    <dbReference type="NCBI Taxonomy" id="33920"/>
    <lineage>
        <taxon>Bacteria</taxon>
        <taxon>Bacillati</taxon>
        <taxon>Actinomycetota</taxon>
        <taxon>Actinomycetes</taxon>
        <taxon>Pseudonocardiales</taxon>
        <taxon>Pseudonocardiaceae</taxon>
        <taxon>Saccharothrix</taxon>
    </lineage>
</organism>
<gene>
    <name evidence="2" type="ORF">J2S66_002745</name>
</gene>